<evidence type="ECO:0000313" key="2">
    <source>
        <dbReference type="Proteomes" id="UP000499080"/>
    </source>
</evidence>
<evidence type="ECO:0000313" key="1">
    <source>
        <dbReference type="EMBL" id="GBN28944.1"/>
    </source>
</evidence>
<accession>A0A4Y2MRL4</accession>
<comment type="caution">
    <text evidence="1">The sequence shown here is derived from an EMBL/GenBank/DDBJ whole genome shotgun (WGS) entry which is preliminary data.</text>
</comment>
<protein>
    <submittedName>
        <fullName evidence="1">Uncharacterized protein</fullName>
    </submittedName>
</protein>
<proteinExistence type="predicted"/>
<dbReference type="InterPro" id="IPR005312">
    <property type="entry name" value="DUF1759"/>
</dbReference>
<dbReference type="Proteomes" id="UP000499080">
    <property type="component" value="Unassembled WGS sequence"/>
</dbReference>
<gene>
    <name evidence="1" type="ORF">AVEN_262208_1</name>
</gene>
<organism evidence="1 2">
    <name type="scientific">Araneus ventricosus</name>
    <name type="common">Orbweaver spider</name>
    <name type="synonym">Epeira ventricosa</name>
    <dbReference type="NCBI Taxonomy" id="182803"/>
    <lineage>
        <taxon>Eukaryota</taxon>
        <taxon>Metazoa</taxon>
        <taxon>Ecdysozoa</taxon>
        <taxon>Arthropoda</taxon>
        <taxon>Chelicerata</taxon>
        <taxon>Arachnida</taxon>
        <taxon>Araneae</taxon>
        <taxon>Araneomorphae</taxon>
        <taxon>Entelegynae</taxon>
        <taxon>Araneoidea</taxon>
        <taxon>Araneidae</taxon>
        <taxon>Araneus</taxon>
    </lineage>
</organism>
<dbReference type="Pfam" id="PF03564">
    <property type="entry name" value="DUF1759"/>
    <property type="match status" value="1"/>
</dbReference>
<sequence length="93" mass="10594">MEVSLKYLISKHNIDDKSSKLSVKENKTDKLLSVKLPDIPLPQFSGKYKVFGNFKSQFISLVEDNHGLSNTEKLYYLKSSLTGEAKLIQTMVR</sequence>
<reference evidence="1 2" key="1">
    <citation type="journal article" date="2019" name="Sci. Rep.">
        <title>Orb-weaving spider Araneus ventricosus genome elucidates the spidroin gene catalogue.</title>
        <authorList>
            <person name="Kono N."/>
            <person name="Nakamura H."/>
            <person name="Ohtoshi R."/>
            <person name="Moran D.A.P."/>
            <person name="Shinohara A."/>
            <person name="Yoshida Y."/>
            <person name="Fujiwara M."/>
            <person name="Mori M."/>
            <person name="Tomita M."/>
            <person name="Arakawa K."/>
        </authorList>
    </citation>
    <scope>NUCLEOTIDE SEQUENCE [LARGE SCALE GENOMIC DNA]</scope>
</reference>
<dbReference type="AlphaFoldDB" id="A0A4Y2MRL4"/>
<dbReference type="EMBL" id="BGPR01007712">
    <property type="protein sequence ID" value="GBN28944.1"/>
    <property type="molecule type" value="Genomic_DNA"/>
</dbReference>
<name>A0A4Y2MRL4_ARAVE</name>
<dbReference type="OrthoDB" id="5984724at2759"/>
<keyword evidence="2" id="KW-1185">Reference proteome</keyword>